<organism evidence="5 6">
    <name type="scientific">Nostoc favosum CHAB5714</name>
    <dbReference type="NCBI Taxonomy" id="2780399"/>
    <lineage>
        <taxon>Bacteria</taxon>
        <taxon>Bacillati</taxon>
        <taxon>Cyanobacteriota</taxon>
        <taxon>Cyanophyceae</taxon>
        <taxon>Nostocales</taxon>
        <taxon>Nostocaceae</taxon>
        <taxon>Nostoc</taxon>
        <taxon>Nostoc favosum</taxon>
    </lineage>
</organism>
<keyword evidence="1" id="KW-0805">Transcription regulation</keyword>
<evidence type="ECO:0000256" key="3">
    <source>
        <dbReference type="ARBA" id="ARBA00023163"/>
    </source>
</evidence>
<reference evidence="5 6" key="1">
    <citation type="journal article" date="2021" name="Microorganisms">
        <title>Genome Evolution of Filamentous Cyanobacterium Nostoc Species: From Facultative Symbiosis to Free Living.</title>
        <authorList>
            <person name="Huo D."/>
            <person name="Li H."/>
            <person name="Cai F."/>
            <person name="Guo X."/>
            <person name="Qiao Z."/>
            <person name="Wang W."/>
            <person name="Yu G."/>
            <person name="Li R."/>
        </authorList>
    </citation>
    <scope>NUCLEOTIDE SEQUENCE [LARGE SCALE GENOMIC DNA]</scope>
    <source>
        <strain evidence="5 6">CHAB 5714</strain>
    </source>
</reference>
<dbReference type="InterPro" id="IPR020449">
    <property type="entry name" value="Tscrpt_reg_AraC-type_HTH"/>
</dbReference>
<dbReference type="SUPFAM" id="SSF46689">
    <property type="entry name" value="Homeodomain-like"/>
    <property type="match status" value="2"/>
</dbReference>
<dbReference type="Pfam" id="PF12833">
    <property type="entry name" value="HTH_18"/>
    <property type="match status" value="1"/>
</dbReference>
<evidence type="ECO:0000313" key="5">
    <source>
        <dbReference type="EMBL" id="MCC5604888.1"/>
    </source>
</evidence>
<dbReference type="InterPro" id="IPR053142">
    <property type="entry name" value="PchR_regulatory_protein"/>
</dbReference>
<dbReference type="InterPro" id="IPR018060">
    <property type="entry name" value="HTH_AraC"/>
</dbReference>
<evidence type="ECO:0000256" key="1">
    <source>
        <dbReference type="ARBA" id="ARBA00023015"/>
    </source>
</evidence>
<feature type="domain" description="HTH araC/xylS-type" evidence="4">
    <location>
        <begin position="225"/>
        <end position="323"/>
    </location>
</feature>
<dbReference type="PANTHER" id="PTHR47893">
    <property type="entry name" value="REGULATORY PROTEIN PCHR"/>
    <property type="match status" value="1"/>
</dbReference>
<keyword evidence="3" id="KW-0804">Transcription</keyword>
<evidence type="ECO:0000259" key="4">
    <source>
        <dbReference type="PROSITE" id="PS01124"/>
    </source>
</evidence>
<comment type="caution">
    <text evidence="5">The sequence shown here is derived from an EMBL/GenBank/DDBJ whole genome shotgun (WGS) entry which is preliminary data.</text>
</comment>
<dbReference type="InterPro" id="IPR009057">
    <property type="entry name" value="Homeodomain-like_sf"/>
</dbReference>
<keyword evidence="2" id="KW-0238">DNA-binding</keyword>
<dbReference type="PROSITE" id="PS01124">
    <property type="entry name" value="HTH_ARAC_FAMILY_2"/>
    <property type="match status" value="1"/>
</dbReference>
<dbReference type="Gene3D" id="1.10.10.60">
    <property type="entry name" value="Homeodomain-like"/>
    <property type="match status" value="1"/>
</dbReference>
<dbReference type="PRINTS" id="PR00032">
    <property type="entry name" value="HTHARAC"/>
</dbReference>
<sequence length="340" mass="38623">MTITLTHKEDSELWKQTERSSLQNPEKFETIYQIPKQLGKGCERNIEVFPHLWLSIANWQYHDDVRCEIPLSEHPLHFNVLLSGKIKSDYGKLGEGYTHISGGGIQPKMNEETEKFQHILGVQILMPPSMLTDFFPGEDGEMLPQLKLLAKGNDWQTRLYPKTTPAIRGVAQQIINCRFQGITKQVYLQGKVLELMALQLAPLIADDNRLRSPLRLKPKTITRLDYAREILISRLENPPSLLELAAMVGVSTRTLKRGFPELFGTTVFGYLTDRRMDCAEQLLRQGNITVAEVANQVGYSNPGHFAAAFKRRFCITPSQCLSGIKQESEYRIQNTIPIKG</sequence>
<dbReference type="EMBL" id="JAIVFQ010000168">
    <property type="protein sequence ID" value="MCC5604888.1"/>
    <property type="molecule type" value="Genomic_DNA"/>
</dbReference>
<dbReference type="RefSeq" id="WP_229491051.1">
    <property type="nucleotide sequence ID" value="NZ_JAIVFQ010000168.1"/>
</dbReference>
<dbReference type="PANTHER" id="PTHR47893:SF1">
    <property type="entry name" value="REGULATORY PROTEIN PCHR"/>
    <property type="match status" value="1"/>
</dbReference>
<evidence type="ECO:0000256" key="2">
    <source>
        <dbReference type="ARBA" id="ARBA00023125"/>
    </source>
</evidence>
<dbReference type="Proteomes" id="UP001199525">
    <property type="component" value="Unassembled WGS sequence"/>
</dbReference>
<gene>
    <name evidence="5" type="ORF">LC586_38595</name>
</gene>
<evidence type="ECO:0000313" key="6">
    <source>
        <dbReference type="Proteomes" id="UP001199525"/>
    </source>
</evidence>
<protein>
    <submittedName>
        <fullName evidence="5">AraC family transcriptional regulator</fullName>
    </submittedName>
</protein>
<accession>A0ABS8INB5</accession>
<name>A0ABS8INB5_9NOSO</name>
<dbReference type="SMART" id="SM00342">
    <property type="entry name" value="HTH_ARAC"/>
    <property type="match status" value="1"/>
</dbReference>
<keyword evidence="6" id="KW-1185">Reference proteome</keyword>
<proteinExistence type="predicted"/>